<dbReference type="Gene3D" id="2.40.100.10">
    <property type="entry name" value="Cyclophilin-like"/>
    <property type="match status" value="1"/>
</dbReference>
<proteinExistence type="predicted"/>
<reference evidence="5 6" key="1">
    <citation type="submission" date="2017-02" db="EMBL/GenBank/DDBJ databases">
        <title>Whole genome sequencing of Rhodanobacter lindaniclasticus DSM 17932.</title>
        <authorList>
            <person name="Kumar S."/>
            <person name="Patil P."/>
            <person name="Patil P.B."/>
        </authorList>
    </citation>
    <scope>NUCLEOTIDE SEQUENCE [LARGE SCALE GENOMIC DNA]</scope>
    <source>
        <strain evidence="5 6">DSM 17932</strain>
    </source>
</reference>
<dbReference type="NCBIfam" id="TIGR00724">
    <property type="entry name" value="urea_amlyse_rel"/>
    <property type="match status" value="1"/>
</dbReference>
<protein>
    <recommendedName>
        <fullName evidence="4">Carboxyltransferase domain-containing protein</fullName>
    </recommendedName>
</protein>
<evidence type="ECO:0000313" key="5">
    <source>
        <dbReference type="EMBL" id="THD07459.1"/>
    </source>
</evidence>
<sequence>MSVNVLKPGLLDTLQDRGRPGHAAIGVGRAGAMDLPAWRLANALVGNRGDEAALECTLLGPTLRFEHATWIAITGAPIAARVEGTDLPTWAACWLPAGSVLQLGRMAAGCRSYLAVRGGFDVAPVLGSRSSDLHARLGRALQGGDTLPLGNTATDAAPSDHPHALPWRLDPQPWFDFAQAPLMLLPGSHGEQLDEASRQALYTRTFRVGNDSNRTASRLDGTHLQLRAPLELISEASLPGTMQLPPSGQPIVLMAEAPVTGGYPRIGQLAAVDLPHLAQRRPGDPVCFRRGTLEQAADRLRRRGQALDALCRQIERRLQHDGFLSRMTGPA</sequence>
<accession>A0A4S3KG14</accession>
<dbReference type="AlphaFoldDB" id="A0A4S3KG14"/>
<keyword evidence="2" id="KW-0378">Hydrolase</keyword>
<gene>
    <name evidence="5" type="ORF">B1991_09275</name>
</gene>
<dbReference type="SMART" id="SM00797">
    <property type="entry name" value="AHS2"/>
    <property type="match status" value="1"/>
</dbReference>
<dbReference type="EMBL" id="MWIO01000026">
    <property type="protein sequence ID" value="THD07459.1"/>
    <property type="molecule type" value="Genomic_DNA"/>
</dbReference>
<dbReference type="Proteomes" id="UP000306317">
    <property type="component" value="Unassembled WGS sequence"/>
</dbReference>
<dbReference type="SUPFAM" id="SSF50891">
    <property type="entry name" value="Cyclophilin-like"/>
    <property type="match status" value="1"/>
</dbReference>
<evidence type="ECO:0000256" key="1">
    <source>
        <dbReference type="ARBA" id="ARBA00022741"/>
    </source>
</evidence>
<dbReference type="PANTHER" id="PTHR43309">
    <property type="entry name" value="5-OXOPROLINASE SUBUNIT C"/>
    <property type="match status" value="1"/>
</dbReference>
<dbReference type="InterPro" id="IPR003778">
    <property type="entry name" value="CT_A_B"/>
</dbReference>
<evidence type="ECO:0000256" key="2">
    <source>
        <dbReference type="ARBA" id="ARBA00022801"/>
    </source>
</evidence>
<dbReference type="InterPro" id="IPR052708">
    <property type="entry name" value="PxpC"/>
</dbReference>
<dbReference type="Pfam" id="PF02626">
    <property type="entry name" value="CT_A_B"/>
    <property type="match status" value="1"/>
</dbReference>
<evidence type="ECO:0000256" key="3">
    <source>
        <dbReference type="ARBA" id="ARBA00022840"/>
    </source>
</evidence>
<keyword evidence="3" id="KW-0067">ATP-binding</keyword>
<keyword evidence="6" id="KW-1185">Reference proteome</keyword>
<dbReference type="OrthoDB" id="9768696at2"/>
<evidence type="ECO:0000259" key="4">
    <source>
        <dbReference type="SMART" id="SM00797"/>
    </source>
</evidence>
<dbReference type="RefSeq" id="WP_136258443.1">
    <property type="nucleotide sequence ID" value="NZ_MWIO01000026.1"/>
</dbReference>
<dbReference type="GO" id="GO:0016787">
    <property type="term" value="F:hydrolase activity"/>
    <property type="evidence" value="ECO:0007669"/>
    <property type="project" value="UniProtKB-KW"/>
</dbReference>
<dbReference type="GO" id="GO:0005524">
    <property type="term" value="F:ATP binding"/>
    <property type="evidence" value="ECO:0007669"/>
    <property type="project" value="UniProtKB-KW"/>
</dbReference>
<dbReference type="PANTHER" id="PTHR43309:SF3">
    <property type="entry name" value="5-OXOPROLINASE SUBUNIT C"/>
    <property type="match status" value="1"/>
</dbReference>
<keyword evidence="1" id="KW-0547">Nucleotide-binding</keyword>
<comment type="caution">
    <text evidence="5">The sequence shown here is derived from an EMBL/GenBank/DDBJ whole genome shotgun (WGS) entry which is preliminary data.</text>
</comment>
<dbReference type="InterPro" id="IPR029000">
    <property type="entry name" value="Cyclophilin-like_dom_sf"/>
</dbReference>
<name>A0A4S3KG14_9GAMM</name>
<evidence type="ECO:0000313" key="6">
    <source>
        <dbReference type="Proteomes" id="UP000306317"/>
    </source>
</evidence>
<feature type="domain" description="Carboxyltransferase" evidence="4">
    <location>
        <begin position="24"/>
        <end position="306"/>
    </location>
</feature>
<organism evidence="5 6">
    <name type="scientific">Rhodanobacter lindaniclasticus</name>
    <dbReference type="NCBI Taxonomy" id="75310"/>
    <lineage>
        <taxon>Bacteria</taxon>
        <taxon>Pseudomonadati</taxon>
        <taxon>Pseudomonadota</taxon>
        <taxon>Gammaproteobacteria</taxon>
        <taxon>Lysobacterales</taxon>
        <taxon>Rhodanobacteraceae</taxon>
        <taxon>Rhodanobacter</taxon>
    </lineage>
</organism>